<dbReference type="STRING" id="1184151.AW736_00080"/>
<gene>
    <name evidence="4" type="ORF">AW736_00080</name>
</gene>
<sequence>MPQVFADEKEAPQWAAEQAELRNLLTPEEFTSARASTLNAHYTSPPVIRAMYAGLERLGFRGGQILEPACGLGHFFGFMPPEMHGRSQLTGIELDGLTARLARTIYPAADIRAEGFETALLATNSFDLAVSNIPFGDYRPHDPRFNARRFRIHDYFFVAALARVRPGGLVAFITSRGTLDKREDGLRGLLAGEADLVGALRLPNTAFLHNANTRVTTDIVFLRKRLPGEKPGGLAWLESRPLQVEKGEPLFVNEYYHAHPEHMLGKMQRREHGMYGRDEAELGDDGRDLSTALTRAIQSLPTGLYRSATGLAAKQTLPAPANLKPGAYIALDDGDLGQREGAELVVLTDLPAQTLRRIRGMLRVREAARACLAVQVQNQSEEAILATRERLDEAYDRFVGQFGPISSSANVRAFVGDPDLPLLLSLENYNEDNDTATKTAIFRERTIDHRRPIEQVASPREALVVTLNERSRVDLDHIAKLLGKPPDQFLPDLQGLIFLNPDTRCWEPEDEYLSGNVREKLAKAEMAAKRDARFHGNVEALRAVQPDPLAANEIDARLGAVWIPASDIAQFARELLRSGREDVKVGHAAQLGLWSVEASYYAKTGVANRSEWGTERVPAHELLEHALNLRTPTVYDYDEKKVAHLNVVATEAAREKQQKIKDRFIEWIWSDDARRERLVAAYNREFNCYRLRSFNGDHLTLPGASPAIALHAHQKAAVWRILQTPNTLLAHVVGAGKTYTMVAAAMELKRLGLAKKPLFVVPNHMLGQFSSELLTLYPAANILAAGKADFESARRRELMSRIATNNWDAVIVTHSGFERLAISSQAQKGFIQEQLDDLETCIREQKGQDSGTRLVKQLEASKKRLEARLKTLAAEHRKDDTLTFEELGVDRLFVDEAHAYKNLFYVTKMTRVAGLPQTASERAFDMFLKVQHVQRANGGGGVVFATGTPITNTMAEMFTMQRFLQMDTLASRHLRHFDSWAATFGESVTALELAPDGAGYRLNTRFARFVNVPELMHIFRQVADIQTADMLKLPIPKIEGGRPRIVRAPATPQLKALVASLAARAERLKTNHVPPWEDNMLKITGEGRKAALDLRLALGPLEDNPAFKVNQAVREIFAIWDSSREQRLAQLVFCDLSTPKGPGQGFSVYDDIKTKLVRLGVPAAEIAFIQDYDSDAAKLTLFKNVRSGKVRILVGSTAKMGAGTNVQAKLVALHHLDAPWRPADIEQREGRILRQGNSNPVVQITRYVTEGSFDAYMWQTLETKAKFIAQIMTGECSARRIEDLDSPALTYAEVKAIASGNPLVIEKAKVDAEVMRLGRLRGQHGEDQYNARRRLRMMEEDVQRLERAIVGHRTDLERRVDTHGDKFVIKLVGRTYGDRAEAGTALIGLVDRQRHARGPVELGHFAGFRLAFRPTVPDKLTLHGTMTYDGNVSISPAGIIGSLEHAMRSIEERIGRAQEQLTQTKKSIGEIAALVDRPFEHEARYHEAVARQAELVETLDLTRPQAPGSGDLTTESSSTVEADIPPSQEAAKKAINERKERVSSPTRPGVIRSDVLRPRIVV</sequence>
<dbReference type="GO" id="GO:0016787">
    <property type="term" value="F:hydrolase activity"/>
    <property type="evidence" value="ECO:0007669"/>
    <property type="project" value="InterPro"/>
</dbReference>
<dbReference type="InterPro" id="IPR052933">
    <property type="entry name" value="DNA_Protect_Modify"/>
</dbReference>
<dbReference type="GO" id="GO:0005524">
    <property type="term" value="F:ATP binding"/>
    <property type="evidence" value="ECO:0007669"/>
    <property type="project" value="InterPro"/>
</dbReference>
<comment type="caution">
    <text evidence="4">The sequence shown here is derived from an EMBL/GenBank/DDBJ whole genome shotgun (WGS) entry which is preliminary data.</text>
</comment>
<reference evidence="4 5" key="1">
    <citation type="submission" date="2016-01" db="EMBL/GenBank/DDBJ databases">
        <title>High potential of lignocellulose degradation of a new Verrucomicrobia species.</title>
        <authorList>
            <person name="Wang Y."/>
            <person name="Shi Y."/>
            <person name="Qiu Z."/>
            <person name="Liu S."/>
            <person name="Yang H."/>
        </authorList>
    </citation>
    <scope>NUCLEOTIDE SEQUENCE [LARGE SCALE GENOMIC DNA]</scope>
    <source>
        <strain evidence="4 5">TSB47</strain>
    </source>
</reference>
<evidence type="ECO:0000256" key="2">
    <source>
        <dbReference type="SAM" id="MobiDB-lite"/>
    </source>
</evidence>
<feature type="compositionally biased region" description="Basic and acidic residues" evidence="2">
    <location>
        <begin position="1530"/>
        <end position="1542"/>
    </location>
</feature>
<dbReference type="Proteomes" id="UP000078486">
    <property type="component" value="Unassembled WGS sequence"/>
</dbReference>
<dbReference type="PANTHER" id="PTHR41313:SF1">
    <property type="entry name" value="DNA METHYLASE ADENINE-SPECIFIC DOMAIN-CONTAINING PROTEIN"/>
    <property type="match status" value="1"/>
</dbReference>
<feature type="region of interest" description="Disordered" evidence="2">
    <location>
        <begin position="1501"/>
        <end position="1550"/>
    </location>
</feature>
<dbReference type="InterPro" id="IPR027417">
    <property type="entry name" value="P-loop_NTPase"/>
</dbReference>
<dbReference type="SUPFAM" id="SSF53335">
    <property type="entry name" value="S-adenosyl-L-methionine-dependent methyltransferases"/>
    <property type="match status" value="1"/>
</dbReference>
<dbReference type="PANTHER" id="PTHR41313">
    <property type="entry name" value="ADENINE-SPECIFIC METHYLTRANSFERASE"/>
    <property type="match status" value="1"/>
</dbReference>
<dbReference type="InterPro" id="IPR029063">
    <property type="entry name" value="SAM-dependent_MTases_sf"/>
</dbReference>
<dbReference type="SUPFAM" id="SSF52540">
    <property type="entry name" value="P-loop containing nucleoside triphosphate hydrolases"/>
    <property type="match status" value="2"/>
</dbReference>
<evidence type="ECO:0000313" key="5">
    <source>
        <dbReference type="Proteomes" id="UP000078486"/>
    </source>
</evidence>
<feature type="domain" description="Helicase ATP-binding" evidence="3">
    <location>
        <begin position="706"/>
        <end position="977"/>
    </location>
</feature>
<dbReference type="Pfam" id="PF04851">
    <property type="entry name" value="ResIII"/>
    <property type="match status" value="1"/>
</dbReference>
<feature type="compositionally biased region" description="Polar residues" evidence="2">
    <location>
        <begin position="1511"/>
        <end position="1520"/>
    </location>
</feature>
<dbReference type="Gene3D" id="3.40.50.150">
    <property type="entry name" value="Vaccinia Virus protein VP39"/>
    <property type="match status" value="1"/>
</dbReference>
<dbReference type="InterPro" id="IPR006935">
    <property type="entry name" value="Helicase/UvrB_N"/>
</dbReference>
<organism evidence="4 5">
    <name type="scientific">Termitidicoccus mucosus</name>
    <dbReference type="NCBI Taxonomy" id="1184151"/>
    <lineage>
        <taxon>Bacteria</taxon>
        <taxon>Pseudomonadati</taxon>
        <taxon>Verrucomicrobiota</taxon>
        <taxon>Opitutia</taxon>
        <taxon>Opitutales</taxon>
        <taxon>Opitutaceae</taxon>
        <taxon>Termitidicoccus</taxon>
    </lineage>
</organism>
<protein>
    <recommendedName>
        <fullName evidence="3">Helicase ATP-binding domain-containing protein</fullName>
    </recommendedName>
</protein>
<keyword evidence="1" id="KW-0175">Coiled coil</keyword>
<evidence type="ECO:0000256" key="1">
    <source>
        <dbReference type="SAM" id="Coils"/>
    </source>
</evidence>
<dbReference type="Gene3D" id="3.40.50.300">
    <property type="entry name" value="P-loop containing nucleotide triphosphate hydrolases"/>
    <property type="match status" value="2"/>
</dbReference>
<feature type="coiled-coil region" evidence="1">
    <location>
        <begin position="1328"/>
        <end position="1355"/>
    </location>
</feature>
<name>A0A178INJ1_9BACT</name>
<dbReference type="InterPro" id="IPR014001">
    <property type="entry name" value="Helicase_ATP-bd"/>
</dbReference>
<dbReference type="PRINTS" id="PR00507">
    <property type="entry name" value="N12N6MTFRASE"/>
</dbReference>
<evidence type="ECO:0000313" key="4">
    <source>
        <dbReference type="EMBL" id="OAM90897.1"/>
    </source>
</evidence>
<keyword evidence="5" id="KW-1185">Reference proteome</keyword>
<evidence type="ECO:0000259" key="3">
    <source>
        <dbReference type="SMART" id="SM00487"/>
    </source>
</evidence>
<proteinExistence type="predicted"/>
<feature type="coiled-coil region" evidence="1">
    <location>
        <begin position="1440"/>
        <end position="1467"/>
    </location>
</feature>
<dbReference type="GO" id="GO:0003677">
    <property type="term" value="F:DNA binding"/>
    <property type="evidence" value="ECO:0007669"/>
    <property type="project" value="InterPro"/>
</dbReference>
<dbReference type="EMBL" id="LRRQ01000044">
    <property type="protein sequence ID" value="OAM90897.1"/>
    <property type="molecule type" value="Genomic_DNA"/>
</dbReference>
<dbReference type="SMART" id="SM00487">
    <property type="entry name" value="DEXDc"/>
    <property type="match status" value="1"/>
</dbReference>
<accession>A0A178INJ1</accession>